<keyword evidence="3" id="KW-0547">Nucleotide-binding</keyword>
<dbReference type="AlphaFoldDB" id="A0A6N3AV68"/>
<dbReference type="RefSeq" id="WP_024037977.1">
    <property type="nucleotide sequence ID" value="NZ_CACRUE010000022.1"/>
</dbReference>
<accession>A0A6N3AV68</accession>
<sequence>MSEYILKTTNLTKTYKGYHAVNNVSIALKPGKIYGLVGRNGAGKSTLMRLIAGLSYPSSGEIELFGHTKESELQVERRRMGCMIESPSINLSMTAKENMRLHRIIRGIPNEEIEDELLKLLDIANTGKKKVKNFSLGMKQRLGIAITLLNNPEFLILDEPINGLDPLGIVKIRKLLIKLCDEKNMTILISSHNLPEMYQLANDYIFINKGEIIETLTLEELDEHCKHYLLLQSTDVCKLVNVIERKLNTTNFKVMPDNSVQLFDYIDDKELVGKTLFENEVAITNLSNEGGTLEDYFVSMVGGIDNV</sequence>
<dbReference type="InterPro" id="IPR003439">
    <property type="entry name" value="ABC_transporter-like_ATP-bd"/>
</dbReference>
<evidence type="ECO:0000256" key="4">
    <source>
        <dbReference type="ARBA" id="ARBA00022840"/>
    </source>
</evidence>
<evidence type="ECO:0000256" key="1">
    <source>
        <dbReference type="ARBA" id="ARBA00005417"/>
    </source>
</evidence>
<keyword evidence="6" id="KW-0378">Hydrolase</keyword>
<dbReference type="InterPro" id="IPR027417">
    <property type="entry name" value="P-loop_NTPase"/>
</dbReference>
<dbReference type="InterPro" id="IPR017871">
    <property type="entry name" value="ABC_transporter-like_CS"/>
</dbReference>
<dbReference type="SMART" id="SM00382">
    <property type="entry name" value="AAA"/>
    <property type="match status" value="1"/>
</dbReference>
<evidence type="ECO:0000256" key="3">
    <source>
        <dbReference type="ARBA" id="ARBA00022741"/>
    </source>
</evidence>
<dbReference type="GO" id="GO:0005524">
    <property type="term" value="F:ATP binding"/>
    <property type="evidence" value="ECO:0007669"/>
    <property type="project" value="UniProtKB-KW"/>
</dbReference>
<dbReference type="InterPro" id="IPR003593">
    <property type="entry name" value="AAA+_ATPase"/>
</dbReference>
<evidence type="ECO:0000313" key="6">
    <source>
        <dbReference type="EMBL" id="VYT91492.1"/>
    </source>
</evidence>
<name>A0A6N3AV68_9FIRM</name>
<gene>
    <name evidence="6" type="primary">yxlF_3</name>
    <name evidence="6" type="ORF">IBLFYP30_01309</name>
</gene>
<proteinExistence type="inferred from homology"/>
<dbReference type="SUPFAM" id="SSF52540">
    <property type="entry name" value="P-loop containing nucleoside triphosphate hydrolases"/>
    <property type="match status" value="1"/>
</dbReference>
<dbReference type="EC" id="3.6.3.-" evidence="6"/>
<keyword evidence="4 6" id="KW-0067">ATP-binding</keyword>
<dbReference type="Gene3D" id="3.40.50.300">
    <property type="entry name" value="P-loop containing nucleotide triphosphate hydrolases"/>
    <property type="match status" value="1"/>
</dbReference>
<dbReference type="PANTHER" id="PTHR43335:SF8">
    <property type="entry name" value="ABC TRANSPORTER, ATP-BINDING PROTEIN"/>
    <property type="match status" value="1"/>
</dbReference>
<keyword evidence="2" id="KW-0813">Transport</keyword>
<comment type="similarity">
    <text evidence="1">Belongs to the ABC transporter superfamily.</text>
</comment>
<reference evidence="6" key="1">
    <citation type="submission" date="2019-11" db="EMBL/GenBank/DDBJ databases">
        <authorList>
            <person name="Feng L."/>
        </authorList>
    </citation>
    <scope>NUCLEOTIDE SEQUENCE</scope>
    <source>
        <strain evidence="6">IbartlettiiLFYP30</strain>
    </source>
</reference>
<dbReference type="PROSITE" id="PS00211">
    <property type="entry name" value="ABC_TRANSPORTER_1"/>
    <property type="match status" value="1"/>
</dbReference>
<evidence type="ECO:0000256" key="2">
    <source>
        <dbReference type="ARBA" id="ARBA00022448"/>
    </source>
</evidence>
<dbReference type="GO" id="GO:0016887">
    <property type="term" value="F:ATP hydrolysis activity"/>
    <property type="evidence" value="ECO:0007669"/>
    <property type="project" value="InterPro"/>
</dbReference>
<organism evidence="6">
    <name type="scientific">Intestinibacter bartlettii</name>
    <dbReference type="NCBI Taxonomy" id="261299"/>
    <lineage>
        <taxon>Bacteria</taxon>
        <taxon>Bacillati</taxon>
        <taxon>Bacillota</taxon>
        <taxon>Clostridia</taxon>
        <taxon>Peptostreptococcales</taxon>
        <taxon>Peptostreptococcaceae</taxon>
        <taxon>Intestinibacter</taxon>
    </lineage>
</organism>
<dbReference type="PROSITE" id="PS50893">
    <property type="entry name" value="ABC_TRANSPORTER_2"/>
    <property type="match status" value="1"/>
</dbReference>
<dbReference type="Pfam" id="PF00005">
    <property type="entry name" value="ABC_tran"/>
    <property type="match status" value="1"/>
</dbReference>
<feature type="domain" description="ABC transporter" evidence="5">
    <location>
        <begin position="6"/>
        <end position="234"/>
    </location>
</feature>
<dbReference type="PANTHER" id="PTHR43335">
    <property type="entry name" value="ABC TRANSPORTER, ATP-BINDING PROTEIN"/>
    <property type="match status" value="1"/>
</dbReference>
<evidence type="ECO:0000259" key="5">
    <source>
        <dbReference type="PROSITE" id="PS50893"/>
    </source>
</evidence>
<protein>
    <submittedName>
        <fullName evidence="6">Putative ABC transporter ATP-binding protein YxlF</fullName>
        <ecNumber evidence="6">3.6.3.-</ecNumber>
    </submittedName>
</protein>
<dbReference type="EMBL" id="CACRUE010000022">
    <property type="protein sequence ID" value="VYT91492.1"/>
    <property type="molecule type" value="Genomic_DNA"/>
</dbReference>